<dbReference type="PANTHER" id="PTHR43227">
    <property type="entry name" value="BLL4140 PROTEIN"/>
    <property type="match status" value="1"/>
</dbReference>
<dbReference type="Pfam" id="PF00528">
    <property type="entry name" value="BPD_transp_1"/>
    <property type="match status" value="1"/>
</dbReference>
<dbReference type="PROSITE" id="PS50928">
    <property type="entry name" value="ABC_TM1"/>
    <property type="match status" value="1"/>
</dbReference>
<organism evidence="9 10">
    <name type="scientific">Nonomuraea deserti</name>
    <dbReference type="NCBI Taxonomy" id="1848322"/>
    <lineage>
        <taxon>Bacteria</taxon>
        <taxon>Bacillati</taxon>
        <taxon>Actinomycetota</taxon>
        <taxon>Actinomycetes</taxon>
        <taxon>Streptosporangiales</taxon>
        <taxon>Streptosporangiaceae</taxon>
        <taxon>Nonomuraea</taxon>
    </lineage>
</organism>
<evidence type="ECO:0000256" key="7">
    <source>
        <dbReference type="RuleBase" id="RU363032"/>
    </source>
</evidence>
<dbReference type="GO" id="GO:0005886">
    <property type="term" value="C:plasma membrane"/>
    <property type="evidence" value="ECO:0007669"/>
    <property type="project" value="UniProtKB-SubCell"/>
</dbReference>
<evidence type="ECO:0000256" key="4">
    <source>
        <dbReference type="ARBA" id="ARBA00022692"/>
    </source>
</evidence>
<reference evidence="9 10" key="1">
    <citation type="submission" date="2019-03" db="EMBL/GenBank/DDBJ databases">
        <title>Draft genome sequences of novel Actinobacteria.</title>
        <authorList>
            <person name="Sahin N."/>
            <person name="Ay H."/>
            <person name="Saygin H."/>
        </authorList>
    </citation>
    <scope>NUCLEOTIDE SEQUENCE [LARGE SCALE GENOMIC DNA]</scope>
    <source>
        <strain evidence="9 10">KC310</strain>
    </source>
</reference>
<evidence type="ECO:0000256" key="6">
    <source>
        <dbReference type="ARBA" id="ARBA00023136"/>
    </source>
</evidence>
<feature type="transmembrane region" description="Helical" evidence="7">
    <location>
        <begin position="28"/>
        <end position="51"/>
    </location>
</feature>
<feature type="domain" description="ABC transmembrane type-1" evidence="8">
    <location>
        <begin position="90"/>
        <end position="306"/>
    </location>
</feature>
<evidence type="ECO:0000256" key="3">
    <source>
        <dbReference type="ARBA" id="ARBA00022475"/>
    </source>
</evidence>
<keyword evidence="4 7" id="KW-0812">Transmembrane</keyword>
<dbReference type="SUPFAM" id="SSF161098">
    <property type="entry name" value="MetI-like"/>
    <property type="match status" value="1"/>
</dbReference>
<keyword evidence="5 7" id="KW-1133">Transmembrane helix</keyword>
<proteinExistence type="inferred from homology"/>
<dbReference type="EMBL" id="SMKO01000220">
    <property type="protein sequence ID" value="TDC90307.1"/>
    <property type="molecule type" value="Genomic_DNA"/>
</dbReference>
<evidence type="ECO:0000256" key="5">
    <source>
        <dbReference type="ARBA" id="ARBA00022989"/>
    </source>
</evidence>
<feature type="transmembrane region" description="Helical" evidence="7">
    <location>
        <begin position="127"/>
        <end position="147"/>
    </location>
</feature>
<name>A0A4R4UF26_9ACTN</name>
<dbReference type="Gene3D" id="1.10.3720.10">
    <property type="entry name" value="MetI-like"/>
    <property type="match status" value="1"/>
</dbReference>
<comment type="subcellular location">
    <subcellularLocation>
        <location evidence="1 7">Cell membrane</location>
        <topology evidence="1 7">Multi-pass membrane protein</topology>
    </subcellularLocation>
</comment>
<keyword evidence="2 7" id="KW-0813">Transport</keyword>
<evidence type="ECO:0000256" key="2">
    <source>
        <dbReference type="ARBA" id="ARBA00022448"/>
    </source>
</evidence>
<dbReference type="InterPro" id="IPR000515">
    <property type="entry name" value="MetI-like"/>
</dbReference>
<keyword evidence="3" id="KW-1003">Cell membrane</keyword>
<feature type="transmembrane region" description="Helical" evidence="7">
    <location>
        <begin position="179"/>
        <end position="202"/>
    </location>
</feature>
<feature type="transmembrane region" description="Helical" evidence="7">
    <location>
        <begin position="93"/>
        <end position="115"/>
    </location>
</feature>
<feature type="transmembrane region" description="Helical" evidence="7">
    <location>
        <begin position="252"/>
        <end position="277"/>
    </location>
</feature>
<dbReference type="CDD" id="cd06261">
    <property type="entry name" value="TM_PBP2"/>
    <property type="match status" value="1"/>
</dbReference>
<keyword evidence="6 7" id="KW-0472">Membrane</keyword>
<keyword evidence="10" id="KW-1185">Reference proteome</keyword>
<dbReference type="RefSeq" id="WP_132605511.1">
    <property type="nucleotide sequence ID" value="NZ_SMKO01000220.1"/>
</dbReference>
<accession>A0A4R4UF26</accession>
<dbReference type="InterPro" id="IPR035906">
    <property type="entry name" value="MetI-like_sf"/>
</dbReference>
<sequence length="315" mass="35489">MTTRRARQAALGGLPRPREGLLVRRARTWLPGLLLVTPSIILIGVFVYGMLGWNFRLAMTDKHDEVSEGEFVGLQNFIDIWDQARWHLSVRHAIVFTVVFVLGALVLGWLLAFLMEKGIRGEGTFRAIYLFPMAISFVATGIVWRWLMNSGTDERAVGLNRLFDAIGLPQWQWFRDPDWGMAAMALPAIWQMSGYVMALFLAGFRGVPEELREAARVDGCNEWGVYRHVVLPLLRPVTLSALIILGHISLKVFDLIVAVSGKQIITDVPAVFMWVAVFDSHDPAKGATIASYIVLSVAIFVIPYLIWSVRKERRQ</sequence>
<dbReference type="Proteomes" id="UP000295258">
    <property type="component" value="Unassembled WGS sequence"/>
</dbReference>
<protein>
    <submittedName>
        <fullName evidence="9">Sugar ABC transporter permease</fullName>
    </submittedName>
</protein>
<evidence type="ECO:0000256" key="1">
    <source>
        <dbReference type="ARBA" id="ARBA00004651"/>
    </source>
</evidence>
<dbReference type="PANTHER" id="PTHR43227:SF8">
    <property type="entry name" value="DIACETYLCHITOBIOSE UPTAKE SYSTEM PERMEASE PROTEIN DASB"/>
    <property type="match status" value="1"/>
</dbReference>
<dbReference type="AlphaFoldDB" id="A0A4R4UF26"/>
<dbReference type="GO" id="GO:0055085">
    <property type="term" value="P:transmembrane transport"/>
    <property type="evidence" value="ECO:0007669"/>
    <property type="project" value="InterPro"/>
</dbReference>
<evidence type="ECO:0000313" key="10">
    <source>
        <dbReference type="Proteomes" id="UP000295258"/>
    </source>
</evidence>
<evidence type="ECO:0000259" key="8">
    <source>
        <dbReference type="PROSITE" id="PS50928"/>
    </source>
</evidence>
<gene>
    <name evidence="9" type="ORF">E1292_43690</name>
</gene>
<feature type="transmembrane region" description="Helical" evidence="7">
    <location>
        <begin position="289"/>
        <end position="307"/>
    </location>
</feature>
<dbReference type="InterPro" id="IPR050809">
    <property type="entry name" value="UgpAE/MalFG_permease"/>
</dbReference>
<comment type="similarity">
    <text evidence="7">Belongs to the binding-protein-dependent transport system permease family.</text>
</comment>
<evidence type="ECO:0000313" key="9">
    <source>
        <dbReference type="EMBL" id="TDC90307.1"/>
    </source>
</evidence>
<comment type="caution">
    <text evidence="9">The sequence shown here is derived from an EMBL/GenBank/DDBJ whole genome shotgun (WGS) entry which is preliminary data.</text>
</comment>